<accession>A0A3N9XNR0</accession>
<sequence>MNVTVPTIDQVRAFTVTVDLVTAGSCFGIGRDLSYNLARQGAFPVPVLRLGRRLAVTRAALLQALGEAAGTPDGGAR</sequence>
<proteinExistence type="predicted"/>
<reference evidence="1 2" key="1">
    <citation type="submission" date="2018-05" db="EMBL/GenBank/DDBJ databases">
        <title>Micromonospora from Atacama Desert.</title>
        <authorList>
            <person name="Carro L."/>
            <person name="Goodfellow M."/>
            <person name="Klenk H.-P."/>
        </authorList>
    </citation>
    <scope>NUCLEOTIDE SEQUENCE [LARGE SCALE GENOMIC DNA]</scope>
    <source>
        <strain evidence="1 2">LB39</strain>
    </source>
</reference>
<dbReference type="GO" id="GO:0003677">
    <property type="term" value="F:DNA binding"/>
    <property type="evidence" value="ECO:0007669"/>
    <property type="project" value="UniProtKB-KW"/>
</dbReference>
<dbReference type="Proteomes" id="UP000282312">
    <property type="component" value="Unassembled WGS sequence"/>
</dbReference>
<name>A0A3N9XNR0_9ACTN</name>
<comment type="caution">
    <text evidence="1">The sequence shown here is derived from an EMBL/GenBank/DDBJ whole genome shotgun (WGS) entry which is preliminary data.</text>
</comment>
<dbReference type="EMBL" id="QGSZ01000074">
    <property type="protein sequence ID" value="RQX09073.1"/>
    <property type="molecule type" value="Genomic_DNA"/>
</dbReference>
<gene>
    <name evidence="1" type="ORF">DLJ59_01195</name>
</gene>
<keyword evidence="2" id="KW-1185">Reference proteome</keyword>
<evidence type="ECO:0000313" key="2">
    <source>
        <dbReference type="Proteomes" id="UP000282312"/>
    </source>
</evidence>
<dbReference type="OrthoDB" id="3541350at2"/>
<dbReference type="AlphaFoldDB" id="A0A3N9XNR0"/>
<evidence type="ECO:0000313" key="1">
    <source>
        <dbReference type="EMBL" id="RQX09073.1"/>
    </source>
</evidence>
<dbReference type="RefSeq" id="WP_124770669.1">
    <property type="nucleotide sequence ID" value="NZ_QGSZ01000074.1"/>
</dbReference>
<organism evidence="1 2">
    <name type="scientific">Micromonospora inaquosa</name>
    <dbReference type="NCBI Taxonomy" id="2203716"/>
    <lineage>
        <taxon>Bacteria</taxon>
        <taxon>Bacillati</taxon>
        <taxon>Actinomycetota</taxon>
        <taxon>Actinomycetes</taxon>
        <taxon>Micromonosporales</taxon>
        <taxon>Micromonosporaceae</taxon>
        <taxon>Micromonospora</taxon>
    </lineage>
</organism>
<keyword evidence="1" id="KW-0238">DNA-binding</keyword>
<protein>
    <submittedName>
        <fullName evidence="1">DNA-binding protein</fullName>
    </submittedName>
</protein>